<evidence type="ECO:0000256" key="10">
    <source>
        <dbReference type="ARBA" id="ARBA00048048"/>
    </source>
</evidence>
<evidence type="ECO:0000256" key="4">
    <source>
        <dbReference type="ARBA" id="ARBA00022989"/>
    </source>
</evidence>
<organism evidence="14 15">
    <name type="scientific">Sporothrix epigloea</name>
    <dbReference type="NCBI Taxonomy" id="1892477"/>
    <lineage>
        <taxon>Eukaryota</taxon>
        <taxon>Fungi</taxon>
        <taxon>Dikarya</taxon>
        <taxon>Ascomycota</taxon>
        <taxon>Pezizomycotina</taxon>
        <taxon>Sordariomycetes</taxon>
        <taxon>Sordariomycetidae</taxon>
        <taxon>Ophiostomatales</taxon>
        <taxon>Ophiostomataceae</taxon>
        <taxon>Sporothrix</taxon>
    </lineage>
</organism>
<comment type="catalytic activity">
    <reaction evidence="10 11">
        <text>L-cysteinyl-[protein] + hexadecanoyl-CoA = S-hexadecanoyl-L-cysteinyl-[protein] + CoA</text>
        <dbReference type="Rhea" id="RHEA:36683"/>
        <dbReference type="Rhea" id="RHEA-COMP:10131"/>
        <dbReference type="Rhea" id="RHEA-COMP:11032"/>
        <dbReference type="ChEBI" id="CHEBI:29950"/>
        <dbReference type="ChEBI" id="CHEBI:57287"/>
        <dbReference type="ChEBI" id="CHEBI:57379"/>
        <dbReference type="ChEBI" id="CHEBI:74151"/>
        <dbReference type="EC" id="2.3.1.225"/>
    </reaction>
</comment>
<reference evidence="14 15" key="1">
    <citation type="submission" date="2024-01" db="EMBL/GenBank/DDBJ databases">
        <authorList>
            <person name="Allen C."/>
            <person name="Tagirdzhanova G."/>
        </authorList>
    </citation>
    <scope>NUCLEOTIDE SEQUENCE [LARGE SCALE GENOMIC DNA]</scope>
    <source>
        <strain evidence="14 15">CBS 573.63</strain>
    </source>
</reference>
<comment type="domain">
    <text evidence="11">The DHHC domain is required for palmitoyltransferase activity.</text>
</comment>
<comment type="subcellular location">
    <subcellularLocation>
        <location evidence="1">Membrane</location>
        <topology evidence="1">Multi-pass membrane protein</topology>
    </subcellularLocation>
</comment>
<name>A0ABP0DAB8_9PEZI</name>
<proteinExistence type="inferred from homology"/>
<evidence type="ECO:0000256" key="6">
    <source>
        <dbReference type="ARBA" id="ARBA00023139"/>
    </source>
</evidence>
<comment type="caution">
    <text evidence="14">The sequence shown here is derived from an EMBL/GenBank/DDBJ whole genome shotgun (WGS) entry which is preliminary data.</text>
</comment>
<keyword evidence="8 11" id="KW-0012">Acyltransferase</keyword>
<comment type="similarity">
    <text evidence="9">Belongs to the DHHC palmitoyltransferase family. PFA5 subfamily.</text>
</comment>
<keyword evidence="5 11" id="KW-0472">Membrane</keyword>
<dbReference type="EC" id="2.3.1.225" evidence="11"/>
<protein>
    <recommendedName>
        <fullName evidence="11">Palmitoyltransferase</fullName>
        <ecNumber evidence="11">2.3.1.225</ecNumber>
    </recommendedName>
</protein>
<evidence type="ECO:0000313" key="15">
    <source>
        <dbReference type="Proteomes" id="UP001642501"/>
    </source>
</evidence>
<evidence type="ECO:0000256" key="8">
    <source>
        <dbReference type="ARBA" id="ARBA00023315"/>
    </source>
</evidence>
<keyword evidence="7" id="KW-0449">Lipoprotein</keyword>
<dbReference type="InterPro" id="IPR001594">
    <property type="entry name" value="Palmitoyltrfase_DHHC"/>
</dbReference>
<feature type="transmembrane region" description="Helical" evidence="11">
    <location>
        <begin position="60"/>
        <end position="83"/>
    </location>
</feature>
<evidence type="ECO:0000256" key="1">
    <source>
        <dbReference type="ARBA" id="ARBA00004141"/>
    </source>
</evidence>
<feature type="domain" description="Palmitoyltransferase DHHC" evidence="13">
    <location>
        <begin position="206"/>
        <end position="325"/>
    </location>
</feature>
<dbReference type="Proteomes" id="UP001642501">
    <property type="component" value="Unassembled WGS sequence"/>
</dbReference>
<evidence type="ECO:0000259" key="13">
    <source>
        <dbReference type="Pfam" id="PF01529"/>
    </source>
</evidence>
<accession>A0ABP0DAB8</accession>
<evidence type="ECO:0000256" key="5">
    <source>
        <dbReference type="ARBA" id="ARBA00023136"/>
    </source>
</evidence>
<dbReference type="PANTHER" id="PTHR22883">
    <property type="entry name" value="ZINC FINGER DHHC DOMAIN CONTAINING PROTEIN"/>
    <property type="match status" value="1"/>
</dbReference>
<sequence length="514" mass="56702">MSPGVRDDGGPAHSVNSTVRAMAVIIPSFLALSVGYTLYAVTDYILMHQYYHQYDMASEAVGLTVIYSVIAALMVVTYIRLLYTIYTDPGVIPLGSKYARDFYESNVTRQRQGNAYDAQRSLCEEIRAGFGKPPSAGRKKQDAATKVAPGSDSEHLDLESGLANSVPYGGAGSQAPAGPDPRLDPNSPGLEHFYTKDVFECTADGRPVWCMPCGTWKPDRAHHCSEINRCVYKMDHYCPWVGGIVSETTFKYFLQFTTYATIVCGLTIGTTANALWQSKQRHRGSDTRVIIALALGSVLGLFSFAMFASCLNFVLQNLTTVESHQLKNRVKMMAVRIKRGAEPVEESYNTVTYPLPTNDSPPPQYGAVQPPSRPAETVSADAATATTMPSGAPAPDCEKMEEPDPFQVHRAARAARRQATQDALDVLDARDRLAYRTFAIVTVPKGMNVWNLGWRGNWTSVMGTNVFDWFLPIRGSPCSDHSSTESRYKLSPAFQQFCADMNLPSAHEMEERHR</sequence>
<keyword evidence="4 11" id="KW-1133">Transmembrane helix</keyword>
<feature type="transmembrane region" description="Helical" evidence="11">
    <location>
        <begin position="20"/>
        <end position="39"/>
    </location>
</feature>
<dbReference type="PANTHER" id="PTHR22883:SF23">
    <property type="entry name" value="PALMITOYLTRANSFERASE ZDHHC6"/>
    <property type="match status" value="1"/>
</dbReference>
<keyword evidence="3 11" id="KW-0812">Transmembrane</keyword>
<keyword evidence="6" id="KW-0564">Palmitate</keyword>
<feature type="transmembrane region" description="Helical" evidence="11">
    <location>
        <begin position="256"/>
        <end position="276"/>
    </location>
</feature>
<dbReference type="PROSITE" id="PS50216">
    <property type="entry name" value="DHHC"/>
    <property type="match status" value="1"/>
</dbReference>
<evidence type="ECO:0000256" key="9">
    <source>
        <dbReference type="ARBA" id="ARBA00038298"/>
    </source>
</evidence>
<keyword evidence="15" id="KW-1185">Reference proteome</keyword>
<dbReference type="InterPro" id="IPR039859">
    <property type="entry name" value="PFA4/ZDH16/20/ERF2-like"/>
</dbReference>
<dbReference type="GO" id="GO:0019706">
    <property type="term" value="F:protein-cysteine S-palmitoyltransferase activity"/>
    <property type="evidence" value="ECO:0007669"/>
    <property type="project" value="UniProtKB-EC"/>
</dbReference>
<evidence type="ECO:0000256" key="7">
    <source>
        <dbReference type="ARBA" id="ARBA00023288"/>
    </source>
</evidence>
<evidence type="ECO:0000256" key="12">
    <source>
        <dbReference type="SAM" id="MobiDB-lite"/>
    </source>
</evidence>
<gene>
    <name evidence="14" type="primary">pfa5</name>
    <name evidence="14" type="ORF">SEPCBS57363_001447</name>
</gene>
<evidence type="ECO:0000256" key="2">
    <source>
        <dbReference type="ARBA" id="ARBA00022679"/>
    </source>
</evidence>
<evidence type="ECO:0000256" key="3">
    <source>
        <dbReference type="ARBA" id="ARBA00022692"/>
    </source>
</evidence>
<feature type="region of interest" description="Disordered" evidence="12">
    <location>
        <begin position="353"/>
        <end position="397"/>
    </location>
</feature>
<dbReference type="EMBL" id="CAWUOM010000015">
    <property type="protein sequence ID" value="CAK7265176.1"/>
    <property type="molecule type" value="Genomic_DNA"/>
</dbReference>
<evidence type="ECO:0000313" key="14">
    <source>
        <dbReference type="EMBL" id="CAK7265176.1"/>
    </source>
</evidence>
<dbReference type="Pfam" id="PF01529">
    <property type="entry name" value="DHHC"/>
    <property type="match status" value="1"/>
</dbReference>
<evidence type="ECO:0000256" key="11">
    <source>
        <dbReference type="RuleBase" id="RU079119"/>
    </source>
</evidence>
<feature type="transmembrane region" description="Helical" evidence="11">
    <location>
        <begin position="288"/>
        <end position="315"/>
    </location>
</feature>
<keyword evidence="2 11" id="KW-0808">Transferase</keyword>
<feature type="region of interest" description="Disordered" evidence="12">
    <location>
        <begin position="130"/>
        <end position="156"/>
    </location>
</feature>